<gene>
    <name evidence="1" type="ORF">BECKH772A_GA0070896_100238</name>
    <name evidence="2" type="ORF">BECKH772B_GA0070898_100218</name>
    <name evidence="3" type="ORF">BECKH772C_GA0070978_100218</name>
</gene>
<protein>
    <submittedName>
        <fullName evidence="3">Uncharacterized protein</fullName>
    </submittedName>
</protein>
<accession>A0A450V0R9</accession>
<proteinExistence type="predicted"/>
<evidence type="ECO:0000313" key="3">
    <source>
        <dbReference type="EMBL" id="VFJ98397.1"/>
    </source>
</evidence>
<name>A0A450V0R9_9GAMM</name>
<dbReference type="EMBL" id="CAADFJ010000021">
    <property type="protein sequence ID" value="VFJ98397.1"/>
    <property type="molecule type" value="Genomic_DNA"/>
</dbReference>
<evidence type="ECO:0000313" key="1">
    <source>
        <dbReference type="EMBL" id="VFJ90661.1"/>
    </source>
</evidence>
<dbReference type="EMBL" id="CAADFG010000023">
    <property type="protein sequence ID" value="VFJ90661.1"/>
    <property type="molecule type" value="Genomic_DNA"/>
</dbReference>
<organism evidence="3">
    <name type="scientific">Candidatus Kentrum eta</name>
    <dbReference type="NCBI Taxonomy" id="2126337"/>
    <lineage>
        <taxon>Bacteria</taxon>
        <taxon>Pseudomonadati</taxon>
        <taxon>Pseudomonadota</taxon>
        <taxon>Gammaproteobacteria</taxon>
        <taxon>Candidatus Kentrum</taxon>
    </lineage>
</organism>
<dbReference type="AlphaFoldDB" id="A0A450V0R9"/>
<evidence type="ECO:0000313" key="2">
    <source>
        <dbReference type="EMBL" id="VFJ91768.1"/>
    </source>
</evidence>
<sequence>MKPLIRPAFPVAGKSIRVIRFVFLATGHARPAIGQVRQATRLAYAMIRQASPIVGKAFPVMGKASPIGRLAFLVTGPSLRLNLKDAECWESVDFFRRRIQERT</sequence>
<dbReference type="EMBL" id="CAADFI010000021">
    <property type="protein sequence ID" value="VFJ91768.1"/>
    <property type="molecule type" value="Genomic_DNA"/>
</dbReference>
<reference evidence="3" key="1">
    <citation type="submission" date="2019-02" db="EMBL/GenBank/DDBJ databases">
        <authorList>
            <person name="Gruber-Vodicka R. H."/>
            <person name="Seah K. B. B."/>
        </authorList>
    </citation>
    <scope>NUCLEOTIDE SEQUENCE</scope>
    <source>
        <strain evidence="3">BECK_SA2B12</strain>
        <strain evidence="1">BECK_SA2B15</strain>
        <strain evidence="2">BECK_SA2B20</strain>
    </source>
</reference>